<dbReference type="AlphaFoldDB" id="A0A941IUA3"/>
<keyword evidence="2" id="KW-0472">Membrane</keyword>
<dbReference type="Pfam" id="PF00924">
    <property type="entry name" value="MS_channel_2nd"/>
    <property type="match status" value="1"/>
</dbReference>
<feature type="transmembrane region" description="Helical" evidence="2">
    <location>
        <begin position="160"/>
        <end position="189"/>
    </location>
</feature>
<feature type="transmembrane region" description="Helical" evidence="2">
    <location>
        <begin position="90"/>
        <end position="111"/>
    </location>
</feature>
<keyword evidence="2" id="KW-1133">Transmembrane helix</keyword>
<comment type="caution">
    <text evidence="4">The sequence shown here is derived from an EMBL/GenBank/DDBJ whole genome shotgun (WGS) entry which is preliminary data.</text>
</comment>
<feature type="domain" description="Mechanosensitive ion channel MscS" evidence="3">
    <location>
        <begin position="178"/>
        <end position="241"/>
    </location>
</feature>
<dbReference type="GO" id="GO:0016020">
    <property type="term" value="C:membrane"/>
    <property type="evidence" value="ECO:0007669"/>
    <property type="project" value="InterPro"/>
</dbReference>
<dbReference type="EMBL" id="JAGSOG010000185">
    <property type="protein sequence ID" value="MBR7837163.1"/>
    <property type="molecule type" value="Genomic_DNA"/>
</dbReference>
<evidence type="ECO:0000256" key="2">
    <source>
        <dbReference type="SAM" id="Phobius"/>
    </source>
</evidence>
<gene>
    <name evidence="4" type="ORF">KDL01_28055</name>
</gene>
<feature type="region of interest" description="Disordered" evidence="1">
    <location>
        <begin position="20"/>
        <end position="39"/>
    </location>
</feature>
<dbReference type="Proteomes" id="UP000675781">
    <property type="component" value="Unassembled WGS sequence"/>
</dbReference>
<accession>A0A941IUA3</accession>
<dbReference type="PANTHER" id="PTHR30221:SF1">
    <property type="entry name" value="SMALL-CONDUCTANCE MECHANOSENSITIVE CHANNEL"/>
    <property type="match status" value="1"/>
</dbReference>
<evidence type="ECO:0000256" key="1">
    <source>
        <dbReference type="SAM" id="MobiDB-lite"/>
    </source>
</evidence>
<dbReference type="Gene3D" id="1.10.287.1260">
    <property type="match status" value="1"/>
</dbReference>
<dbReference type="RefSeq" id="WP_212531632.1">
    <property type="nucleotide sequence ID" value="NZ_JAGSOG010000185.1"/>
</dbReference>
<organism evidence="4 5">
    <name type="scientific">Actinospica durhamensis</name>
    <dbReference type="NCBI Taxonomy" id="1508375"/>
    <lineage>
        <taxon>Bacteria</taxon>
        <taxon>Bacillati</taxon>
        <taxon>Actinomycetota</taxon>
        <taxon>Actinomycetes</taxon>
        <taxon>Catenulisporales</taxon>
        <taxon>Actinospicaceae</taxon>
        <taxon>Actinospica</taxon>
    </lineage>
</organism>
<dbReference type="InterPro" id="IPR045275">
    <property type="entry name" value="MscS_archaea/bacteria_type"/>
</dbReference>
<feature type="transmembrane region" description="Helical" evidence="2">
    <location>
        <begin position="58"/>
        <end position="78"/>
    </location>
</feature>
<sequence>MDNENEITATHARVDGGLIIPAGRRPEDAKPGPPSAFRQPSLRVRAGTSLRRLLLRRAVFASALALAALIVSYHYGGFLSAGKHAELRQALAISSAIVFLATAVVAVRSATDDVVGLIHIPGRLGDARASTLRLVCLLSGYVVVILCALALVHVPVQRLLLGGVFTGVILGIAAQQALANLFAGIMLLFARPFTIGDELTIRSGALGGPVIGRVTGMTLTYVTVVTKAGPVLLPNSAVLAAAVGPATAWPLE</sequence>
<dbReference type="InterPro" id="IPR006685">
    <property type="entry name" value="MscS_channel_2nd"/>
</dbReference>
<keyword evidence="5" id="KW-1185">Reference proteome</keyword>
<dbReference type="InterPro" id="IPR010920">
    <property type="entry name" value="LSM_dom_sf"/>
</dbReference>
<dbReference type="GO" id="GO:0008381">
    <property type="term" value="F:mechanosensitive monoatomic ion channel activity"/>
    <property type="evidence" value="ECO:0007669"/>
    <property type="project" value="InterPro"/>
</dbReference>
<evidence type="ECO:0000313" key="5">
    <source>
        <dbReference type="Proteomes" id="UP000675781"/>
    </source>
</evidence>
<keyword evidence="2" id="KW-0812">Transmembrane</keyword>
<evidence type="ECO:0000259" key="3">
    <source>
        <dbReference type="Pfam" id="PF00924"/>
    </source>
</evidence>
<dbReference type="PANTHER" id="PTHR30221">
    <property type="entry name" value="SMALL-CONDUCTANCE MECHANOSENSITIVE CHANNEL"/>
    <property type="match status" value="1"/>
</dbReference>
<reference evidence="4" key="1">
    <citation type="submission" date="2021-04" db="EMBL/GenBank/DDBJ databases">
        <title>Genome based classification of Actinospica acidithermotolerans sp. nov., an actinobacterium isolated from an Indonesian hot spring.</title>
        <authorList>
            <person name="Kusuma A.B."/>
            <person name="Putra K.E."/>
            <person name="Nafisah S."/>
            <person name="Loh J."/>
            <person name="Nouioui I."/>
            <person name="Goodfellow M."/>
        </authorList>
    </citation>
    <scope>NUCLEOTIDE SEQUENCE</scope>
    <source>
        <strain evidence="4">CSCA 57</strain>
    </source>
</reference>
<proteinExistence type="predicted"/>
<feature type="transmembrane region" description="Helical" evidence="2">
    <location>
        <begin position="132"/>
        <end position="154"/>
    </location>
</feature>
<protein>
    <submittedName>
        <fullName evidence="4">Mechanosensitive ion channel family protein</fullName>
    </submittedName>
</protein>
<name>A0A941IUA3_9ACTN</name>
<evidence type="ECO:0000313" key="4">
    <source>
        <dbReference type="EMBL" id="MBR7837163.1"/>
    </source>
</evidence>
<dbReference type="SUPFAM" id="SSF50182">
    <property type="entry name" value="Sm-like ribonucleoproteins"/>
    <property type="match status" value="1"/>
</dbReference>